<gene>
    <name evidence="3" type="ORF">ABFZ84_06895</name>
</gene>
<name>A0ABV3Z3B0_9PROT</name>
<dbReference type="Pfam" id="PF06938">
    <property type="entry name" value="DUF1285_N"/>
    <property type="match status" value="1"/>
</dbReference>
<dbReference type="Gene3D" id="2.30.270.10">
    <property type="entry name" value="duf1285 protein"/>
    <property type="match status" value="1"/>
</dbReference>
<evidence type="ECO:0000259" key="2">
    <source>
        <dbReference type="Pfam" id="PF21028"/>
    </source>
</evidence>
<dbReference type="PIRSF" id="PIRSF029557">
    <property type="entry name" value="UCP029557"/>
    <property type="match status" value="1"/>
</dbReference>
<sequence>MTDLMRYAAKLENAGEKSLPPVEKWNPEFCGDIDMVIKRDGTWFYEGSPIGRARLVRLFSTVLRREGDRHFLVTPVEKLGIQVEDAPFLAVLMTREGTNKNQTLKFTTNVGDEIVAGSEHPIDFRKPSTNEAGKPYIGVRAGLEALIARSVFYDLVGLAEVEDINGEPTFGVWSSGKFFAFGPADEIFGKHSD</sequence>
<feature type="domain" description="DUF1285" evidence="2">
    <location>
        <begin position="87"/>
        <end position="180"/>
    </location>
</feature>
<proteinExistence type="predicted"/>
<comment type="caution">
    <text evidence="3">The sequence shown here is derived from an EMBL/GenBank/DDBJ whole genome shotgun (WGS) entry which is preliminary data.</text>
</comment>
<protein>
    <submittedName>
        <fullName evidence="3">DUF1285 domain-containing protein</fullName>
    </submittedName>
</protein>
<dbReference type="Gene3D" id="3.10.540.10">
    <property type="entry name" value="duf1285 like domain"/>
    <property type="match status" value="1"/>
</dbReference>
<dbReference type="Proteomes" id="UP001560685">
    <property type="component" value="Unassembled WGS sequence"/>
</dbReference>
<feature type="domain" description="DUF1285" evidence="1">
    <location>
        <begin position="20"/>
        <end position="86"/>
    </location>
</feature>
<evidence type="ECO:0000313" key="3">
    <source>
        <dbReference type="EMBL" id="MEX6633275.1"/>
    </source>
</evidence>
<dbReference type="RefSeq" id="WP_369313231.1">
    <property type="nucleotide sequence ID" value="NZ_JBEHZE010000001.1"/>
</dbReference>
<evidence type="ECO:0000313" key="4">
    <source>
        <dbReference type="Proteomes" id="UP001560685"/>
    </source>
</evidence>
<accession>A0ABV3Z3B0</accession>
<dbReference type="InterPro" id="IPR048342">
    <property type="entry name" value="DUF1285_C"/>
</dbReference>
<dbReference type="EMBL" id="JBEHZE010000001">
    <property type="protein sequence ID" value="MEX6633275.1"/>
    <property type="molecule type" value="Genomic_DNA"/>
</dbReference>
<organism evidence="3 4">
    <name type="scientific">Hyphococcus lacteus</name>
    <dbReference type="NCBI Taxonomy" id="3143536"/>
    <lineage>
        <taxon>Bacteria</taxon>
        <taxon>Pseudomonadati</taxon>
        <taxon>Pseudomonadota</taxon>
        <taxon>Alphaproteobacteria</taxon>
        <taxon>Parvularculales</taxon>
        <taxon>Parvularculaceae</taxon>
        <taxon>Hyphococcus</taxon>
    </lineage>
</organism>
<dbReference type="Pfam" id="PF21028">
    <property type="entry name" value="DUF1285_C"/>
    <property type="match status" value="1"/>
</dbReference>
<reference evidence="3 4" key="1">
    <citation type="submission" date="2024-05" db="EMBL/GenBank/DDBJ databases">
        <title>Three bacterial strains, DH-69, EH-24, and ECK-19 isolated from coastal sediments.</title>
        <authorList>
            <person name="Ye Y.-Q."/>
            <person name="Du Z.-J."/>
        </authorList>
    </citation>
    <scope>NUCLEOTIDE SEQUENCE [LARGE SCALE GENOMIC DNA]</scope>
    <source>
        <strain evidence="3 4">ECK-19</strain>
    </source>
</reference>
<dbReference type="InterPro" id="IPR048341">
    <property type="entry name" value="DUF1285_N"/>
</dbReference>
<evidence type="ECO:0000259" key="1">
    <source>
        <dbReference type="Pfam" id="PF06938"/>
    </source>
</evidence>
<dbReference type="InterPro" id="IPR010707">
    <property type="entry name" value="DUF1285"/>
</dbReference>
<keyword evidence="4" id="KW-1185">Reference proteome</keyword>
<dbReference type="InterPro" id="IPR023361">
    <property type="entry name" value="DUF1285_beta_roll_sf"/>
</dbReference>